<dbReference type="Gene3D" id="3.30.70.270">
    <property type="match status" value="1"/>
</dbReference>
<dbReference type="SUPFAM" id="SSF141868">
    <property type="entry name" value="EAL domain-like"/>
    <property type="match status" value="1"/>
</dbReference>
<accession>A0A1I1MI00</accession>
<evidence type="ECO:0000313" key="3">
    <source>
        <dbReference type="EMBL" id="SFC85071.1"/>
    </source>
</evidence>
<dbReference type="InterPro" id="IPR000160">
    <property type="entry name" value="GGDEF_dom"/>
</dbReference>
<dbReference type="InterPro" id="IPR050706">
    <property type="entry name" value="Cyclic-di-GMP_PDE-like"/>
</dbReference>
<dbReference type="CDD" id="cd01948">
    <property type="entry name" value="EAL"/>
    <property type="match status" value="1"/>
</dbReference>
<dbReference type="SUPFAM" id="SSF55073">
    <property type="entry name" value="Nucleotide cyclase"/>
    <property type="match status" value="1"/>
</dbReference>
<feature type="transmembrane region" description="Helical" evidence="1">
    <location>
        <begin position="287"/>
        <end position="306"/>
    </location>
</feature>
<evidence type="ECO:0000259" key="2">
    <source>
        <dbReference type="PROSITE" id="PS50883"/>
    </source>
</evidence>
<keyword evidence="4" id="KW-1185">Reference proteome</keyword>
<dbReference type="Gene3D" id="2.60.40.2380">
    <property type="match status" value="1"/>
</dbReference>
<dbReference type="Pfam" id="PF07696">
    <property type="entry name" value="7TMR-DISMED2"/>
    <property type="match status" value="1"/>
</dbReference>
<feature type="transmembrane region" description="Helical" evidence="1">
    <location>
        <begin position="342"/>
        <end position="363"/>
    </location>
</feature>
<dbReference type="PANTHER" id="PTHR33121:SF70">
    <property type="entry name" value="SIGNALING PROTEIN YKOW"/>
    <property type="match status" value="1"/>
</dbReference>
<evidence type="ECO:0000256" key="1">
    <source>
        <dbReference type="SAM" id="Phobius"/>
    </source>
</evidence>
<dbReference type="Pfam" id="PF07695">
    <property type="entry name" value="7TMR-DISM_7TM"/>
    <property type="match status" value="1"/>
</dbReference>
<feature type="transmembrane region" description="Helical" evidence="1">
    <location>
        <begin position="312"/>
        <end position="330"/>
    </location>
</feature>
<dbReference type="InterPro" id="IPR011623">
    <property type="entry name" value="7TMR_DISM_rcpt_extracell_dom1"/>
</dbReference>
<dbReference type="Pfam" id="PF00990">
    <property type="entry name" value="GGDEF"/>
    <property type="match status" value="1"/>
</dbReference>
<dbReference type="SMART" id="SM00052">
    <property type="entry name" value="EAL"/>
    <property type="match status" value="1"/>
</dbReference>
<evidence type="ECO:0000313" key="4">
    <source>
        <dbReference type="Proteomes" id="UP000198862"/>
    </source>
</evidence>
<sequence>MVYQGRFFSCIISCVIFLFSLAAYSDTQRVSLLSVDSHINIDHALEYYVGQSSQHSINEILSLKSNQFSPFSTLNIKPELSGFKNPIWFKVKLSNSSHKVEPHIIYLNGSVLAGSQFYLFEEFLNNKSNLLKKGNLLNLETNEILPNIALSVPAKKNAVLYIKLNTQNFSNISFDLYTKSRFQNKQSISYIVWGGFIGILLMMCLYNLVFYRSTRDRTFIYYSIYLLLSLTILSAEQGFMNYVFPNRFIFLIHKNITTFELFNFIFATLFALNFLRVYKRKRFYWKIAIAGNFTVLGLLLINLITYQNYTELILILAKCVFYSTLIFVLVANYNAQYRWVRVFLISWLPILVVGIMTSAPFFYEYWQVSILYNTDLFAVTAEILLISYAFSERYKAKEAKQIYHSTHDVVTGLPNHFVLKKQLEKLQDENVKHTLILVKPTAYTDTRASFGISHANEYITQVAKQLNVQLSGLDLVIIEGNKLSLPVQIARIKDDALAVILYNEIPSDLIEQYAFLINAALEKGVYIDGTYLVGNVDIGIASFPFHANDADELQQRALQALEGASDKGERWCIYQVDENQLVQQKLKLAADLRRALMNNELSLYYQPQIELKNNAIYGCEVLLRWQHPEIGFVPPDDFIPIAESAGLINDVTEWVIEQALIQHKNLLELYPDHKTSINISAQDLIKKDLPVQVISLLTELNIDPTTIIIELTESASISDSLAANQVLDDFKKMGVKIAIDDYGTGYSSLAYLSQLRFNEIKIDKQFVMELEHSKRDQTICKTTIEMAKSLGALVVAEGVENENVAKILRQYGCEIAQGYHFGKPMPFSDYYQWLQRYQATG</sequence>
<dbReference type="Pfam" id="PF00563">
    <property type="entry name" value="EAL"/>
    <property type="match status" value="1"/>
</dbReference>
<dbReference type="STRING" id="1123010.SAMN02745724_02700"/>
<dbReference type="Proteomes" id="UP000198862">
    <property type="component" value="Unassembled WGS sequence"/>
</dbReference>
<feature type="transmembrane region" description="Helical" evidence="1">
    <location>
        <begin position="222"/>
        <end position="244"/>
    </location>
</feature>
<keyword evidence="1" id="KW-0812">Transmembrane</keyword>
<feature type="domain" description="EAL" evidence="2">
    <location>
        <begin position="585"/>
        <end position="838"/>
    </location>
</feature>
<dbReference type="InterPro" id="IPR029787">
    <property type="entry name" value="Nucleotide_cyclase"/>
</dbReference>
<feature type="transmembrane region" description="Helical" evidence="1">
    <location>
        <begin position="256"/>
        <end position="275"/>
    </location>
</feature>
<dbReference type="EMBL" id="FOLO01000020">
    <property type="protein sequence ID" value="SFC85071.1"/>
    <property type="molecule type" value="Genomic_DNA"/>
</dbReference>
<gene>
    <name evidence="3" type="ORF">SAMN02745724_02700</name>
</gene>
<dbReference type="OrthoDB" id="6279314at2"/>
<proteinExistence type="predicted"/>
<dbReference type="GO" id="GO:0071111">
    <property type="term" value="F:cyclic-guanylate-specific phosphodiesterase activity"/>
    <property type="evidence" value="ECO:0007669"/>
    <property type="project" value="InterPro"/>
</dbReference>
<dbReference type="InterPro" id="IPR001633">
    <property type="entry name" value="EAL_dom"/>
</dbReference>
<reference evidence="3 4" key="1">
    <citation type="submission" date="2016-10" db="EMBL/GenBank/DDBJ databases">
        <authorList>
            <person name="de Groot N.N."/>
        </authorList>
    </citation>
    <scope>NUCLEOTIDE SEQUENCE [LARGE SCALE GENOMIC DNA]</scope>
    <source>
        <strain evidence="3 4">DSM 6059</strain>
    </source>
</reference>
<dbReference type="PANTHER" id="PTHR33121">
    <property type="entry name" value="CYCLIC DI-GMP PHOSPHODIESTERASE PDEF"/>
    <property type="match status" value="1"/>
</dbReference>
<keyword evidence="1" id="KW-1133">Transmembrane helix</keyword>
<dbReference type="InterPro" id="IPR035919">
    <property type="entry name" value="EAL_sf"/>
</dbReference>
<dbReference type="AlphaFoldDB" id="A0A1I1MI00"/>
<dbReference type="InterPro" id="IPR011622">
    <property type="entry name" value="7TMR_DISM_rcpt_extracell_dom2"/>
</dbReference>
<dbReference type="SMART" id="SM00267">
    <property type="entry name" value="GGDEF"/>
    <property type="match status" value="1"/>
</dbReference>
<keyword evidence="1" id="KW-0472">Membrane</keyword>
<protein>
    <submittedName>
        <fullName evidence="3">EAL domain, c-di-GMP-specific phosphodiesterase class I (Or its enzymatically inactive variant)</fullName>
    </submittedName>
</protein>
<name>A0A1I1MI00_9GAMM</name>
<dbReference type="PROSITE" id="PS50883">
    <property type="entry name" value="EAL"/>
    <property type="match status" value="1"/>
</dbReference>
<dbReference type="Gene3D" id="3.20.20.450">
    <property type="entry name" value="EAL domain"/>
    <property type="match status" value="1"/>
</dbReference>
<dbReference type="InterPro" id="IPR043128">
    <property type="entry name" value="Rev_trsase/Diguanyl_cyclase"/>
</dbReference>
<organism evidence="3 4">
    <name type="scientific">Pseudoalteromonas denitrificans DSM 6059</name>
    <dbReference type="NCBI Taxonomy" id="1123010"/>
    <lineage>
        <taxon>Bacteria</taxon>
        <taxon>Pseudomonadati</taxon>
        <taxon>Pseudomonadota</taxon>
        <taxon>Gammaproteobacteria</taxon>
        <taxon>Alteromonadales</taxon>
        <taxon>Pseudoalteromonadaceae</taxon>
        <taxon>Pseudoalteromonas</taxon>
    </lineage>
</organism>
<feature type="transmembrane region" description="Helical" evidence="1">
    <location>
        <begin position="190"/>
        <end position="210"/>
    </location>
</feature>